<gene>
    <name evidence="1" type="ORF">K441DRAFT_672008</name>
</gene>
<dbReference type="EMBL" id="KV748292">
    <property type="protein sequence ID" value="OCK86649.1"/>
    <property type="molecule type" value="Genomic_DNA"/>
</dbReference>
<dbReference type="Proteomes" id="UP000250078">
    <property type="component" value="Unassembled WGS sequence"/>
</dbReference>
<feature type="non-terminal residue" evidence="1">
    <location>
        <position position="212"/>
    </location>
</feature>
<organism evidence="1 2">
    <name type="scientific">Cenococcum geophilum 1.58</name>
    <dbReference type="NCBI Taxonomy" id="794803"/>
    <lineage>
        <taxon>Eukaryota</taxon>
        <taxon>Fungi</taxon>
        <taxon>Dikarya</taxon>
        <taxon>Ascomycota</taxon>
        <taxon>Pezizomycotina</taxon>
        <taxon>Dothideomycetes</taxon>
        <taxon>Pleosporomycetidae</taxon>
        <taxon>Gloniales</taxon>
        <taxon>Gloniaceae</taxon>
        <taxon>Cenococcum</taxon>
    </lineage>
</organism>
<reference evidence="1 2" key="1">
    <citation type="journal article" date="2016" name="Nat. Commun.">
        <title>Ectomycorrhizal ecology is imprinted in the genome of the dominant symbiotic fungus Cenococcum geophilum.</title>
        <authorList>
            <consortium name="DOE Joint Genome Institute"/>
            <person name="Peter M."/>
            <person name="Kohler A."/>
            <person name="Ohm R.A."/>
            <person name="Kuo A."/>
            <person name="Krutzmann J."/>
            <person name="Morin E."/>
            <person name="Arend M."/>
            <person name="Barry K.W."/>
            <person name="Binder M."/>
            <person name="Choi C."/>
            <person name="Clum A."/>
            <person name="Copeland A."/>
            <person name="Grisel N."/>
            <person name="Haridas S."/>
            <person name="Kipfer T."/>
            <person name="LaButti K."/>
            <person name="Lindquist E."/>
            <person name="Lipzen A."/>
            <person name="Maire R."/>
            <person name="Meier B."/>
            <person name="Mihaltcheva S."/>
            <person name="Molinier V."/>
            <person name="Murat C."/>
            <person name="Poggeler S."/>
            <person name="Quandt C.A."/>
            <person name="Sperisen C."/>
            <person name="Tritt A."/>
            <person name="Tisserant E."/>
            <person name="Crous P.W."/>
            <person name="Henrissat B."/>
            <person name="Nehls U."/>
            <person name="Egli S."/>
            <person name="Spatafora J.W."/>
            <person name="Grigoriev I.V."/>
            <person name="Martin F.M."/>
        </authorList>
    </citation>
    <scope>NUCLEOTIDE SEQUENCE [LARGE SCALE GENOMIC DNA]</scope>
    <source>
        <strain evidence="1 2">1.58</strain>
    </source>
</reference>
<keyword evidence="2" id="KW-1185">Reference proteome</keyword>
<proteinExistence type="predicted"/>
<evidence type="ECO:0000313" key="2">
    <source>
        <dbReference type="Proteomes" id="UP000250078"/>
    </source>
</evidence>
<evidence type="ECO:0000313" key="1">
    <source>
        <dbReference type="EMBL" id="OCK86649.1"/>
    </source>
</evidence>
<sequence length="212" mass="23961">MFSFLRPWDFYFSQPRPLKDDPTGSPSHTDSDHNHYLSRADLYQGPIDVAPTDMPDLYDILLSDIDEKILHNEISTALGSAYLSETPHLISPLATVDGIVFGRHNRVLFPLVVRFPRKSHSHVMHFLYDSGSPHTFLSQEACDKLFGTNPVPFEFRIQINGKEILANPPNASSHFEHVNLLGADFCAFSGIKVNIDYEEKTATMRFPSVNRS</sequence>
<protein>
    <submittedName>
        <fullName evidence="1">Uncharacterized protein</fullName>
    </submittedName>
</protein>
<name>A0ACC8EK53_9PEZI</name>
<accession>A0ACC8EK53</accession>